<dbReference type="InterPro" id="IPR001544">
    <property type="entry name" value="Aminotrans_IV"/>
</dbReference>
<dbReference type="RefSeq" id="WP_386764059.1">
    <property type="nucleotide sequence ID" value="NZ_JBHSTI010000008.1"/>
</dbReference>
<protein>
    <submittedName>
        <fullName evidence="1">Aminotransferase class IV</fullName>
    </submittedName>
</protein>
<dbReference type="InterPro" id="IPR036038">
    <property type="entry name" value="Aminotransferase-like"/>
</dbReference>
<organism evidence="1 2">
    <name type="scientific">Longivirga aurantiaca</name>
    <dbReference type="NCBI Taxonomy" id="1837743"/>
    <lineage>
        <taxon>Bacteria</taxon>
        <taxon>Bacillati</taxon>
        <taxon>Actinomycetota</taxon>
        <taxon>Actinomycetes</taxon>
        <taxon>Sporichthyales</taxon>
        <taxon>Sporichthyaceae</taxon>
        <taxon>Longivirga</taxon>
    </lineage>
</organism>
<reference evidence="2" key="1">
    <citation type="journal article" date="2019" name="Int. J. Syst. Evol. Microbiol.">
        <title>The Global Catalogue of Microorganisms (GCM) 10K type strain sequencing project: providing services to taxonomists for standard genome sequencing and annotation.</title>
        <authorList>
            <consortium name="The Broad Institute Genomics Platform"/>
            <consortium name="The Broad Institute Genome Sequencing Center for Infectious Disease"/>
            <person name="Wu L."/>
            <person name="Ma J."/>
        </authorList>
    </citation>
    <scope>NUCLEOTIDE SEQUENCE [LARGE SCALE GENOMIC DNA]</scope>
    <source>
        <strain evidence="2">CGMCC 4.7317</strain>
    </source>
</reference>
<evidence type="ECO:0000313" key="2">
    <source>
        <dbReference type="Proteomes" id="UP001596138"/>
    </source>
</evidence>
<keyword evidence="2" id="KW-1185">Reference proteome</keyword>
<keyword evidence="1" id="KW-0032">Aminotransferase</keyword>
<dbReference type="Gene3D" id="3.30.470.10">
    <property type="match status" value="1"/>
</dbReference>
<dbReference type="NCBIfam" id="NF006734">
    <property type="entry name" value="PRK09266.1"/>
    <property type="match status" value="1"/>
</dbReference>
<dbReference type="Proteomes" id="UP001596138">
    <property type="component" value="Unassembled WGS sequence"/>
</dbReference>
<gene>
    <name evidence="1" type="ORF">ACFQGU_03935</name>
</gene>
<dbReference type="SUPFAM" id="SSF56752">
    <property type="entry name" value="D-aminoacid aminotransferase-like PLP-dependent enzymes"/>
    <property type="match status" value="1"/>
</dbReference>
<name>A0ABW1SXC4_9ACTN</name>
<dbReference type="EMBL" id="JBHSTI010000008">
    <property type="protein sequence ID" value="MFC6237013.1"/>
    <property type="molecule type" value="Genomic_DNA"/>
</dbReference>
<accession>A0ABW1SXC4</accession>
<dbReference type="InterPro" id="IPR043131">
    <property type="entry name" value="BCAT-like_N"/>
</dbReference>
<sequence>MRTTVAAAGEPLRVEVDGRAGSVSDVGRPGMLPRGHLTSVQVRGGAVRGLDLHLARLEKAHSQLFGTVLDTDAVRSLMAQAVGGHPDAYLRVTVDEPVAGVPRVVTVVRPPLEAPTAPQSVTPTAYVRARAEVKHTGSYGQSVHGDAAIRKGFDDALLIAPDGQLAETTVANIGFLRAGRVVWPSGPALLGITWQLLDRALAAAGKPSTVERIRQDDKRTFEAAFLANSLGVAPVGRIGTHALADPDASSFLVDLYAALPWDEL</sequence>
<evidence type="ECO:0000313" key="1">
    <source>
        <dbReference type="EMBL" id="MFC6237013.1"/>
    </source>
</evidence>
<dbReference type="InterPro" id="IPR043132">
    <property type="entry name" value="BCAT-like_C"/>
</dbReference>
<dbReference type="GO" id="GO:0008483">
    <property type="term" value="F:transaminase activity"/>
    <property type="evidence" value="ECO:0007669"/>
    <property type="project" value="UniProtKB-KW"/>
</dbReference>
<keyword evidence="1" id="KW-0808">Transferase</keyword>
<dbReference type="Pfam" id="PF01063">
    <property type="entry name" value="Aminotran_4"/>
    <property type="match status" value="1"/>
</dbReference>
<dbReference type="Gene3D" id="3.20.10.10">
    <property type="entry name" value="D-amino Acid Aminotransferase, subunit A, domain 2"/>
    <property type="match status" value="1"/>
</dbReference>
<comment type="caution">
    <text evidence="1">The sequence shown here is derived from an EMBL/GenBank/DDBJ whole genome shotgun (WGS) entry which is preliminary data.</text>
</comment>
<proteinExistence type="predicted"/>